<feature type="site" description="Histone H3K4me3 binding" evidence="7">
    <location>
        <position position="148"/>
    </location>
</feature>
<dbReference type="InterPro" id="IPR001965">
    <property type="entry name" value="Znf_PHD"/>
</dbReference>
<sequence length="194" mass="22713">MAQLTQEVIRSLKQNKELDEKVTINQSNPNKLQKQNQQQQQQSQKKKQEIDQLYEESVNQSQAKMIITGKAADNAVQQLDNDLKKQEENLKTSTATDHKRGFFTLSKQEKEKRKKINQEIELSKEIFQNAIQNEPLYCKCQKPSFGSMVMCDNQQCSKQWFHLECVKLKEFPPQKEPWFCSSKCRKEGKGDLQK</sequence>
<feature type="binding site" evidence="8">
    <location>
        <position position="138"/>
    </location>
    <ligand>
        <name>Zn(2+)</name>
        <dbReference type="ChEBI" id="CHEBI:29105"/>
        <label>1</label>
    </ligand>
</feature>
<organism evidence="11 12">
    <name type="scientific">Paramecium octaurelia</name>
    <dbReference type="NCBI Taxonomy" id="43137"/>
    <lineage>
        <taxon>Eukaryota</taxon>
        <taxon>Sar</taxon>
        <taxon>Alveolata</taxon>
        <taxon>Ciliophora</taxon>
        <taxon>Intramacronucleata</taxon>
        <taxon>Oligohymenophorea</taxon>
        <taxon>Peniculida</taxon>
        <taxon>Parameciidae</taxon>
        <taxon>Paramecium</taxon>
    </lineage>
</organism>
<feature type="domain" description="Zinc finger PHD-type" evidence="10">
    <location>
        <begin position="137"/>
        <end position="185"/>
    </location>
</feature>
<feature type="binding site" evidence="8">
    <location>
        <position position="184"/>
    </location>
    <ligand>
        <name>Zn(2+)</name>
        <dbReference type="ChEBI" id="CHEBI:29105"/>
        <label>2</label>
    </ligand>
</feature>
<dbReference type="GO" id="GO:0005634">
    <property type="term" value="C:nucleus"/>
    <property type="evidence" value="ECO:0007669"/>
    <property type="project" value="UniProtKB-SubCell"/>
</dbReference>
<keyword evidence="4 8" id="KW-0862">Zinc</keyword>
<keyword evidence="2 8" id="KW-0479">Metal-binding</keyword>
<proteinExistence type="predicted"/>
<dbReference type="Proteomes" id="UP000683925">
    <property type="component" value="Unassembled WGS sequence"/>
</dbReference>
<feature type="site" description="Histone H3K4me3 binding" evidence="7">
    <location>
        <position position="152"/>
    </location>
</feature>
<protein>
    <recommendedName>
        <fullName evidence="10">Zinc finger PHD-type domain-containing protein</fullName>
    </recommendedName>
</protein>
<dbReference type="OrthoDB" id="286641at2759"/>
<feature type="site" description="Histone H3K4me3 binding" evidence="7">
    <location>
        <position position="137"/>
    </location>
</feature>
<evidence type="ECO:0000256" key="8">
    <source>
        <dbReference type="PIRSR" id="PIRSR628651-51"/>
    </source>
</evidence>
<evidence type="ECO:0000256" key="3">
    <source>
        <dbReference type="ARBA" id="ARBA00022771"/>
    </source>
</evidence>
<keyword evidence="5" id="KW-0156">Chromatin regulator</keyword>
<feature type="site" description="Histone H3K4me3 binding" evidence="7">
    <location>
        <position position="160"/>
    </location>
</feature>
<keyword evidence="6" id="KW-0539">Nucleus</keyword>
<feature type="binding site" evidence="8">
    <location>
        <position position="180"/>
    </location>
    <ligand>
        <name>Zn(2+)</name>
        <dbReference type="ChEBI" id="CHEBI:29105"/>
        <label>2</label>
    </ligand>
</feature>
<keyword evidence="12" id="KW-1185">Reference proteome</keyword>
<dbReference type="GO" id="GO:0006325">
    <property type="term" value="P:chromatin organization"/>
    <property type="evidence" value="ECO:0007669"/>
    <property type="project" value="UniProtKB-KW"/>
</dbReference>
<comment type="subcellular location">
    <subcellularLocation>
        <location evidence="1">Nucleus</location>
    </subcellularLocation>
</comment>
<evidence type="ECO:0000256" key="4">
    <source>
        <dbReference type="ARBA" id="ARBA00022833"/>
    </source>
</evidence>
<feature type="binding site" evidence="8">
    <location>
        <position position="156"/>
    </location>
    <ligand>
        <name>Zn(2+)</name>
        <dbReference type="ChEBI" id="CHEBI:29105"/>
        <label>2</label>
    </ligand>
</feature>
<dbReference type="EMBL" id="CAJJDP010000056">
    <property type="protein sequence ID" value="CAD8170839.1"/>
    <property type="molecule type" value="Genomic_DNA"/>
</dbReference>
<evidence type="ECO:0000256" key="2">
    <source>
        <dbReference type="ARBA" id="ARBA00022723"/>
    </source>
</evidence>
<feature type="region of interest" description="Disordered" evidence="9">
    <location>
        <begin position="19"/>
        <end position="51"/>
    </location>
</feature>
<feature type="binding site" evidence="8">
    <location>
        <position position="162"/>
    </location>
    <ligand>
        <name>Zn(2+)</name>
        <dbReference type="ChEBI" id="CHEBI:29105"/>
        <label>1</label>
    </ligand>
</feature>
<dbReference type="PANTHER" id="PTHR10333:SF42">
    <property type="entry name" value="INHIBITOR OF GROWTH PROTEIN 5"/>
    <property type="match status" value="1"/>
</dbReference>
<evidence type="ECO:0000256" key="7">
    <source>
        <dbReference type="PIRSR" id="PIRSR628651-50"/>
    </source>
</evidence>
<keyword evidence="3" id="KW-0863">Zinc-finger</keyword>
<evidence type="ECO:0000313" key="12">
    <source>
        <dbReference type="Proteomes" id="UP000683925"/>
    </source>
</evidence>
<evidence type="ECO:0000256" key="9">
    <source>
        <dbReference type="SAM" id="MobiDB-lite"/>
    </source>
</evidence>
<evidence type="ECO:0000256" key="1">
    <source>
        <dbReference type="ARBA" id="ARBA00004123"/>
    </source>
</evidence>
<evidence type="ECO:0000259" key="10">
    <source>
        <dbReference type="SMART" id="SM00249"/>
    </source>
</evidence>
<name>A0A8S1V4S4_PAROT</name>
<dbReference type="OMA" id="EPLYCKC"/>
<feature type="compositionally biased region" description="Low complexity" evidence="9">
    <location>
        <begin position="25"/>
        <end position="43"/>
    </location>
</feature>
<evidence type="ECO:0000256" key="6">
    <source>
        <dbReference type="ARBA" id="ARBA00023242"/>
    </source>
</evidence>
<dbReference type="InterPro" id="IPR028651">
    <property type="entry name" value="ING_fam"/>
</dbReference>
<comment type="caution">
    <text evidence="11">The sequence shown here is derived from an EMBL/GenBank/DDBJ whole genome shotgun (WGS) entry which is preliminary data.</text>
</comment>
<evidence type="ECO:0000313" key="11">
    <source>
        <dbReference type="EMBL" id="CAD8170839.1"/>
    </source>
</evidence>
<dbReference type="SMART" id="SM00249">
    <property type="entry name" value="PHD"/>
    <property type="match status" value="1"/>
</dbReference>
<dbReference type="AlphaFoldDB" id="A0A8S1V4S4"/>
<feature type="binding site" evidence="8">
    <location>
        <position position="165"/>
    </location>
    <ligand>
        <name>Zn(2+)</name>
        <dbReference type="ChEBI" id="CHEBI:29105"/>
        <label>1</label>
    </ligand>
</feature>
<reference evidence="11" key="1">
    <citation type="submission" date="2021-01" db="EMBL/GenBank/DDBJ databases">
        <authorList>
            <consortium name="Genoscope - CEA"/>
            <person name="William W."/>
        </authorList>
    </citation>
    <scope>NUCLEOTIDE SEQUENCE</scope>
</reference>
<gene>
    <name evidence="11" type="ORF">POCTA_138.1.T0570079</name>
</gene>
<feature type="binding site" evidence="8">
    <location>
        <position position="140"/>
    </location>
    <ligand>
        <name>Zn(2+)</name>
        <dbReference type="ChEBI" id="CHEBI:29105"/>
        <label>1</label>
    </ligand>
</feature>
<accession>A0A8S1V4S4</accession>
<evidence type="ECO:0000256" key="5">
    <source>
        <dbReference type="ARBA" id="ARBA00022853"/>
    </source>
</evidence>
<dbReference type="GO" id="GO:0008270">
    <property type="term" value="F:zinc ion binding"/>
    <property type="evidence" value="ECO:0007669"/>
    <property type="project" value="UniProtKB-KW"/>
</dbReference>
<feature type="binding site" evidence="8">
    <location>
        <position position="151"/>
    </location>
    <ligand>
        <name>Zn(2+)</name>
        <dbReference type="ChEBI" id="CHEBI:29105"/>
        <label>2</label>
    </ligand>
</feature>
<dbReference type="PANTHER" id="PTHR10333">
    <property type="entry name" value="INHIBITOR OF GROWTH PROTEIN"/>
    <property type="match status" value="1"/>
</dbReference>